<evidence type="ECO:0000313" key="1">
    <source>
        <dbReference type="EMBL" id="MDQ0418589.1"/>
    </source>
</evidence>
<organism evidence="1 2">
    <name type="scientific">Croceifilum oryzae</name>
    <dbReference type="NCBI Taxonomy" id="1553429"/>
    <lineage>
        <taxon>Bacteria</taxon>
        <taxon>Bacillati</taxon>
        <taxon>Bacillota</taxon>
        <taxon>Bacilli</taxon>
        <taxon>Bacillales</taxon>
        <taxon>Thermoactinomycetaceae</taxon>
        <taxon>Croceifilum</taxon>
    </lineage>
</organism>
<protein>
    <submittedName>
        <fullName evidence="1">Uncharacterized protein</fullName>
    </submittedName>
</protein>
<dbReference type="Proteomes" id="UP001238450">
    <property type="component" value="Unassembled WGS sequence"/>
</dbReference>
<name>A0AAJ1THJ4_9BACL</name>
<comment type="caution">
    <text evidence="1">The sequence shown here is derived from an EMBL/GenBank/DDBJ whole genome shotgun (WGS) entry which is preliminary data.</text>
</comment>
<dbReference type="AlphaFoldDB" id="A0AAJ1THJ4"/>
<proteinExistence type="predicted"/>
<reference evidence="1 2" key="1">
    <citation type="submission" date="2023-07" db="EMBL/GenBank/DDBJ databases">
        <title>Genomic Encyclopedia of Type Strains, Phase IV (KMG-IV): sequencing the most valuable type-strain genomes for metagenomic binning, comparative biology and taxonomic classification.</title>
        <authorList>
            <person name="Goeker M."/>
        </authorList>
    </citation>
    <scope>NUCLEOTIDE SEQUENCE [LARGE SCALE GENOMIC DNA]</scope>
    <source>
        <strain evidence="1 2">DSM 46876</strain>
    </source>
</reference>
<dbReference type="RefSeq" id="WP_307254422.1">
    <property type="nucleotide sequence ID" value="NZ_JAUSUV010000014.1"/>
</dbReference>
<dbReference type="EMBL" id="JAUSUV010000014">
    <property type="protein sequence ID" value="MDQ0418589.1"/>
    <property type="molecule type" value="Genomic_DNA"/>
</dbReference>
<sequence length="57" mass="6322">MVLKNTDVVSVVIGTQEKLRTPTSTQYFVHQVVELATLEGKQIKMMIEKGVAFGKSL</sequence>
<accession>A0AAJ1THJ4</accession>
<evidence type="ECO:0000313" key="2">
    <source>
        <dbReference type="Proteomes" id="UP001238450"/>
    </source>
</evidence>
<gene>
    <name evidence="1" type="ORF">J2Z48_002792</name>
</gene>
<keyword evidence="2" id="KW-1185">Reference proteome</keyword>